<gene>
    <name evidence="1" type="ORF">LH47_02226</name>
</gene>
<sequence>MRLSKINLDGLFDREEQLLEEQNSGEAKD</sequence>
<keyword evidence="2" id="KW-1185">Reference proteome</keyword>
<dbReference type="PATRIC" id="fig|404937.3.peg.2376"/>
<accession>A0A0D0Q6R8</accession>
<comment type="caution">
    <text evidence="1">The sequence shown here is derived from an EMBL/GenBank/DDBJ whole genome shotgun (WGS) entry which is preliminary data.</text>
</comment>
<protein>
    <submittedName>
        <fullName evidence="1">Uncharacterized protein</fullName>
    </submittedName>
</protein>
<name>A0A0D0Q6R8_9BACL</name>
<dbReference type="AlphaFoldDB" id="A0A0D0Q6R8"/>
<dbReference type="EMBL" id="JXTH01000050">
    <property type="protein sequence ID" value="KIQ93678.1"/>
    <property type="molecule type" value="Genomic_DNA"/>
</dbReference>
<evidence type="ECO:0000313" key="1">
    <source>
        <dbReference type="EMBL" id="KIQ93678.1"/>
    </source>
</evidence>
<dbReference type="Proteomes" id="UP000032102">
    <property type="component" value="Unassembled WGS sequence"/>
</dbReference>
<evidence type="ECO:0000313" key="2">
    <source>
        <dbReference type="Proteomes" id="UP000032102"/>
    </source>
</evidence>
<reference evidence="1 2" key="1">
    <citation type="submission" date="2015-01" db="EMBL/GenBank/DDBJ databases">
        <title>Draft genome of Anoxybacillus thermarum strain AF/04.</title>
        <authorList>
            <person name="Poli A."/>
            <person name="Nicolaus B."/>
            <person name="Chan K.-G."/>
            <person name="Kahar U.M."/>
            <person name="Yaakob A.S."/>
            <person name="Chan C.S."/>
            <person name="Goh K.M."/>
        </authorList>
    </citation>
    <scope>NUCLEOTIDE SEQUENCE [LARGE SCALE GENOMIC DNA]</scope>
    <source>
        <strain evidence="1 2">AF/04</strain>
    </source>
</reference>
<organism evidence="1 2">
    <name type="scientific">Anoxybacillus thermarum</name>
    <dbReference type="NCBI Taxonomy" id="404937"/>
    <lineage>
        <taxon>Bacteria</taxon>
        <taxon>Bacillati</taxon>
        <taxon>Bacillota</taxon>
        <taxon>Bacilli</taxon>
        <taxon>Bacillales</taxon>
        <taxon>Anoxybacillaceae</taxon>
        <taxon>Anoxybacillus</taxon>
    </lineage>
</organism>
<proteinExistence type="predicted"/>